<name>A0A5K7Z835_9BACT</name>
<evidence type="ECO:0000313" key="2">
    <source>
        <dbReference type="EMBL" id="BBO75851.1"/>
    </source>
</evidence>
<dbReference type="RefSeq" id="WP_155304735.1">
    <property type="nucleotide sequence ID" value="NZ_AP021875.1"/>
</dbReference>
<feature type="region of interest" description="Disordered" evidence="1">
    <location>
        <begin position="1"/>
        <end position="40"/>
    </location>
</feature>
<organism evidence="2 3">
    <name type="scientific">Desulfosarcina widdelii</name>
    <dbReference type="NCBI Taxonomy" id="947919"/>
    <lineage>
        <taxon>Bacteria</taxon>
        <taxon>Pseudomonadati</taxon>
        <taxon>Thermodesulfobacteriota</taxon>
        <taxon>Desulfobacteria</taxon>
        <taxon>Desulfobacterales</taxon>
        <taxon>Desulfosarcinaceae</taxon>
        <taxon>Desulfosarcina</taxon>
    </lineage>
</organism>
<evidence type="ECO:0000313" key="3">
    <source>
        <dbReference type="Proteomes" id="UP000427769"/>
    </source>
</evidence>
<dbReference type="KEGG" id="dwd:DSCW_32680"/>
<dbReference type="EMBL" id="AP021875">
    <property type="protein sequence ID" value="BBO75851.1"/>
    <property type="molecule type" value="Genomic_DNA"/>
</dbReference>
<accession>A0A5K7Z835</accession>
<proteinExistence type="predicted"/>
<protein>
    <submittedName>
        <fullName evidence="2">Uncharacterized protein</fullName>
    </submittedName>
</protein>
<sequence>MATQKKNAPQKAPAPEKTSTTKAPSAPNPTPSKSPYGHRLGTTAEIMDNFVAKTLAEAEKADTPAQVSVAAMVEATGYKTGKLRTHLRYLLKKVPDLKYEIIQ</sequence>
<dbReference type="Proteomes" id="UP000427769">
    <property type="component" value="Chromosome"/>
</dbReference>
<gene>
    <name evidence="2" type="ORF">DSCW_32680</name>
</gene>
<reference evidence="2 3" key="1">
    <citation type="submission" date="2019-11" db="EMBL/GenBank/DDBJ databases">
        <title>Comparative genomics of hydrocarbon-degrading Desulfosarcina strains.</title>
        <authorList>
            <person name="Watanabe M."/>
            <person name="Kojima H."/>
            <person name="Fukui M."/>
        </authorList>
    </citation>
    <scope>NUCLEOTIDE SEQUENCE [LARGE SCALE GENOMIC DNA]</scope>
    <source>
        <strain evidence="2 3">PP31</strain>
    </source>
</reference>
<keyword evidence="3" id="KW-1185">Reference proteome</keyword>
<evidence type="ECO:0000256" key="1">
    <source>
        <dbReference type="SAM" id="MobiDB-lite"/>
    </source>
</evidence>
<dbReference type="AlphaFoldDB" id="A0A5K7Z835"/>